<evidence type="ECO:0000256" key="3">
    <source>
        <dbReference type="SAM" id="SignalP"/>
    </source>
</evidence>
<evidence type="ECO:0000256" key="1">
    <source>
        <dbReference type="ARBA" id="ARBA00023157"/>
    </source>
</evidence>
<dbReference type="SMART" id="SM00042">
    <property type="entry name" value="CUB"/>
    <property type="match status" value="2"/>
</dbReference>
<dbReference type="OrthoDB" id="6369184at2759"/>
<dbReference type="PANTHER" id="PTHR47537">
    <property type="entry name" value="CUBILIN"/>
    <property type="match status" value="1"/>
</dbReference>
<feature type="domain" description="CUB" evidence="4">
    <location>
        <begin position="35"/>
        <end position="170"/>
    </location>
</feature>
<dbReference type="SUPFAM" id="SSF49854">
    <property type="entry name" value="Spermadhesin, CUB domain"/>
    <property type="match status" value="2"/>
</dbReference>
<sequence>MFLTDRPGLLVLFLTALFRLASSQTIGSSNGAILCSGTRTIQSSPHSHWGYITSPNHSQSYPAENMQCTFKFQPKADEQIQLIFSYFNLRESGEVPATTNCDLSDSVKIFIGTSRTNFNPGNQLGEYCGKKHPEIVMAVGQPLTVIFTVRTKENPNIKALHMFKAKYAFTKDYGIRTQAEHNKTAGCHFIFDGRRVSNTGDFDSPNFGGLYPYAVNCLYTFRAYGNQSIRLNFNKFEVDGHHDCRRPDDDYVYFQEGELNWKNFASPADDDDLKRTKNATLYCGKRAPPQINFGNRVVNVLFKSGQQWTNHGFRGTYTFVGHPGVFLPRSSSTKGTISSTTPTSLTLLALILAQCFS</sequence>
<accession>A0A1D1V992</accession>
<reference evidence="5 6" key="1">
    <citation type="journal article" date="2016" name="Nat. Commun.">
        <title>Extremotolerant tardigrade genome and improved radiotolerance of human cultured cells by tardigrade-unique protein.</title>
        <authorList>
            <person name="Hashimoto T."/>
            <person name="Horikawa D.D."/>
            <person name="Saito Y."/>
            <person name="Kuwahara H."/>
            <person name="Kozuka-Hata H."/>
            <person name="Shin-I T."/>
            <person name="Minakuchi Y."/>
            <person name="Ohishi K."/>
            <person name="Motoyama A."/>
            <person name="Aizu T."/>
            <person name="Enomoto A."/>
            <person name="Kondo K."/>
            <person name="Tanaka S."/>
            <person name="Hara Y."/>
            <person name="Koshikawa S."/>
            <person name="Sagara H."/>
            <person name="Miura T."/>
            <person name="Yokobori S."/>
            <person name="Miyagawa K."/>
            <person name="Suzuki Y."/>
            <person name="Kubo T."/>
            <person name="Oyama M."/>
            <person name="Kohara Y."/>
            <person name="Fujiyama A."/>
            <person name="Arakawa K."/>
            <person name="Katayama T."/>
            <person name="Toyoda A."/>
            <person name="Kunieda T."/>
        </authorList>
    </citation>
    <scope>NUCLEOTIDE SEQUENCE [LARGE SCALE GENOMIC DNA]</scope>
    <source>
        <strain evidence="5 6">YOKOZUNA-1</strain>
    </source>
</reference>
<evidence type="ECO:0000256" key="2">
    <source>
        <dbReference type="PROSITE-ProRule" id="PRU00059"/>
    </source>
</evidence>
<comment type="caution">
    <text evidence="2">Lacks conserved residue(s) required for the propagation of feature annotation.</text>
</comment>
<keyword evidence="3" id="KW-0732">Signal</keyword>
<dbReference type="Pfam" id="PF00431">
    <property type="entry name" value="CUB"/>
    <property type="match status" value="2"/>
</dbReference>
<keyword evidence="1" id="KW-1015">Disulfide bond</keyword>
<feature type="signal peptide" evidence="3">
    <location>
        <begin position="1"/>
        <end position="23"/>
    </location>
</feature>
<feature type="chain" id="PRO_5008898170" description="CUB domain-containing protein" evidence="3">
    <location>
        <begin position="24"/>
        <end position="357"/>
    </location>
</feature>
<dbReference type="PROSITE" id="PS01180">
    <property type="entry name" value="CUB"/>
    <property type="match status" value="2"/>
</dbReference>
<dbReference type="Proteomes" id="UP000186922">
    <property type="component" value="Unassembled WGS sequence"/>
</dbReference>
<dbReference type="EMBL" id="BDGG01000003">
    <property type="protein sequence ID" value="GAU95088.1"/>
    <property type="molecule type" value="Genomic_DNA"/>
</dbReference>
<protein>
    <recommendedName>
        <fullName evidence="4">CUB domain-containing protein</fullName>
    </recommendedName>
</protein>
<gene>
    <name evidence="5" type="primary">RvY_06765-1</name>
    <name evidence="5" type="synonym">RvY_06765.1</name>
    <name evidence="5" type="ORF">RvY_06765</name>
</gene>
<comment type="caution">
    <text evidence="5">The sequence shown here is derived from an EMBL/GenBank/DDBJ whole genome shotgun (WGS) entry which is preliminary data.</text>
</comment>
<organism evidence="5 6">
    <name type="scientific">Ramazzottius varieornatus</name>
    <name type="common">Water bear</name>
    <name type="synonym">Tardigrade</name>
    <dbReference type="NCBI Taxonomy" id="947166"/>
    <lineage>
        <taxon>Eukaryota</taxon>
        <taxon>Metazoa</taxon>
        <taxon>Ecdysozoa</taxon>
        <taxon>Tardigrada</taxon>
        <taxon>Eutardigrada</taxon>
        <taxon>Parachela</taxon>
        <taxon>Hypsibioidea</taxon>
        <taxon>Ramazzottiidae</taxon>
        <taxon>Ramazzottius</taxon>
    </lineage>
</organism>
<dbReference type="InterPro" id="IPR053207">
    <property type="entry name" value="Non-NMDA_GluR_Accessory"/>
</dbReference>
<evidence type="ECO:0000313" key="5">
    <source>
        <dbReference type="EMBL" id="GAU95088.1"/>
    </source>
</evidence>
<dbReference type="GO" id="GO:0005886">
    <property type="term" value="C:plasma membrane"/>
    <property type="evidence" value="ECO:0007669"/>
    <property type="project" value="TreeGrafter"/>
</dbReference>
<evidence type="ECO:0000259" key="4">
    <source>
        <dbReference type="PROSITE" id="PS01180"/>
    </source>
</evidence>
<dbReference type="Gene3D" id="2.60.120.290">
    <property type="entry name" value="Spermadhesin, CUB domain"/>
    <property type="match status" value="2"/>
</dbReference>
<dbReference type="CDD" id="cd00041">
    <property type="entry name" value="CUB"/>
    <property type="match status" value="2"/>
</dbReference>
<feature type="domain" description="CUB" evidence="4">
    <location>
        <begin position="187"/>
        <end position="320"/>
    </location>
</feature>
<dbReference type="InterPro" id="IPR000859">
    <property type="entry name" value="CUB_dom"/>
</dbReference>
<dbReference type="PANTHER" id="PTHR47537:SF2">
    <property type="entry name" value="CUBILIN"/>
    <property type="match status" value="1"/>
</dbReference>
<evidence type="ECO:0000313" key="6">
    <source>
        <dbReference type="Proteomes" id="UP000186922"/>
    </source>
</evidence>
<name>A0A1D1V992_RAMVA</name>
<dbReference type="AlphaFoldDB" id="A0A1D1V992"/>
<keyword evidence="6" id="KW-1185">Reference proteome</keyword>
<dbReference type="InterPro" id="IPR035914">
    <property type="entry name" value="Sperma_CUB_dom_sf"/>
</dbReference>
<proteinExistence type="predicted"/>
<dbReference type="STRING" id="947166.A0A1D1V992"/>